<reference evidence="1 2" key="1">
    <citation type="submission" date="2024-01" db="EMBL/GenBank/DDBJ databases">
        <authorList>
            <consortium name="Genoscope - CEA"/>
            <person name="William W."/>
        </authorList>
    </citation>
    <scope>NUCLEOTIDE SEQUENCE [LARGE SCALE GENOMIC DNA]</scope>
    <source>
        <strain evidence="1 2">29B2s-10</strain>
    </source>
</reference>
<evidence type="ECO:0000313" key="2">
    <source>
        <dbReference type="Proteomes" id="UP001497600"/>
    </source>
</evidence>
<proteinExistence type="predicted"/>
<dbReference type="Proteomes" id="UP001497600">
    <property type="component" value="Chromosome F"/>
</dbReference>
<name>A0ABP0EJ94_9ASCO</name>
<accession>A0ABP0EJ94</accession>
<keyword evidence="2" id="KW-1185">Reference proteome</keyword>
<organism evidence="1 2">
    <name type="scientific">[Candida] anglica</name>
    <dbReference type="NCBI Taxonomy" id="148631"/>
    <lineage>
        <taxon>Eukaryota</taxon>
        <taxon>Fungi</taxon>
        <taxon>Dikarya</taxon>
        <taxon>Ascomycota</taxon>
        <taxon>Saccharomycotina</taxon>
        <taxon>Pichiomycetes</taxon>
        <taxon>Debaryomycetaceae</taxon>
        <taxon>Kurtzmaniella</taxon>
    </lineage>
</organism>
<protein>
    <submittedName>
        <fullName evidence="1">Uncharacterized protein</fullName>
    </submittedName>
</protein>
<gene>
    <name evidence="1" type="ORF">CAAN4_F12552</name>
</gene>
<sequence>MLHPNINHNMATRIHSPPHRGFPDENKICQWYCCSCGQTFGQIYYKDRRSEPVPRSSVPIQNELIDKIKYYSQIVYNQHKPEDNDYFQYHPYPSSGLHSPSTVPLELRVGRFNVEDTTDMTEMNNSSNVMLKIPTRFTCHRCDHMMCPYCPKIRIKDLNNES</sequence>
<evidence type="ECO:0000313" key="1">
    <source>
        <dbReference type="EMBL" id="CAK7913617.1"/>
    </source>
</evidence>
<dbReference type="EMBL" id="OZ004258">
    <property type="protein sequence ID" value="CAK7913617.1"/>
    <property type="molecule type" value="Genomic_DNA"/>
</dbReference>